<dbReference type="InterPro" id="IPR052021">
    <property type="entry name" value="Type-I_RS_S_subunit"/>
</dbReference>
<keyword evidence="5" id="KW-0540">Nuclease</keyword>
<keyword evidence="5" id="KW-0255">Endonuclease</keyword>
<proteinExistence type="inferred from homology"/>
<comment type="similarity">
    <text evidence="1">Belongs to the type-I restriction system S methylase family.</text>
</comment>
<accession>A0AAD2JBS1</accession>
<gene>
    <name evidence="5" type="ORF">YHS_11865</name>
</gene>
<dbReference type="InterPro" id="IPR044946">
    <property type="entry name" value="Restrct_endonuc_typeI_TRD_sf"/>
</dbReference>
<organism evidence="5">
    <name type="scientific">Faucicola osloensis</name>
    <name type="common">Moraxella osloensis</name>
    <dbReference type="NCBI Taxonomy" id="34062"/>
    <lineage>
        <taxon>Bacteria</taxon>
        <taxon>Pseudomonadati</taxon>
        <taxon>Pseudomonadota</taxon>
        <taxon>Gammaproteobacteria</taxon>
        <taxon>Moraxellales</taxon>
        <taxon>Moraxellaceae</taxon>
        <taxon>Faucicola</taxon>
    </lineage>
</organism>
<protein>
    <submittedName>
        <fullName evidence="5">Restriction endonuclease subunit S</fullName>
    </submittedName>
</protein>
<dbReference type="GO" id="GO:0004519">
    <property type="term" value="F:endonuclease activity"/>
    <property type="evidence" value="ECO:0007669"/>
    <property type="project" value="UniProtKB-KW"/>
</dbReference>
<evidence type="ECO:0000259" key="4">
    <source>
        <dbReference type="Pfam" id="PF01420"/>
    </source>
</evidence>
<evidence type="ECO:0000256" key="1">
    <source>
        <dbReference type="ARBA" id="ARBA00010923"/>
    </source>
</evidence>
<dbReference type="Pfam" id="PF01420">
    <property type="entry name" value="Methylase_S"/>
    <property type="match status" value="1"/>
</dbReference>
<keyword evidence="3" id="KW-0238">DNA-binding</keyword>
<dbReference type="PANTHER" id="PTHR30408:SF12">
    <property type="entry name" value="TYPE I RESTRICTION ENZYME MJAVIII SPECIFICITY SUBUNIT"/>
    <property type="match status" value="1"/>
</dbReference>
<dbReference type="CDD" id="cd16961">
    <property type="entry name" value="RMtype1_S_TRD-CR_like"/>
    <property type="match status" value="1"/>
</dbReference>
<name>A0AAD2JBS1_FAUOS</name>
<feature type="domain" description="Type I restriction modification DNA specificity" evidence="4">
    <location>
        <begin position="2"/>
        <end position="165"/>
    </location>
</feature>
<dbReference type="GO" id="GO:0003677">
    <property type="term" value="F:DNA binding"/>
    <property type="evidence" value="ECO:0007669"/>
    <property type="project" value="UniProtKB-KW"/>
</dbReference>
<keyword evidence="2" id="KW-0680">Restriction system</keyword>
<dbReference type="PANTHER" id="PTHR30408">
    <property type="entry name" value="TYPE-1 RESTRICTION ENZYME ECOKI SPECIFICITY PROTEIN"/>
    <property type="match status" value="1"/>
</dbReference>
<dbReference type="EMBL" id="CP024176">
    <property type="protein sequence ID" value="ATW70891.1"/>
    <property type="molecule type" value="Genomic_DNA"/>
</dbReference>
<evidence type="ECO:0000256" key="3">
    <source>
        <dbReference type="ARBA" id="ARBA00023125"/>
    </source>
</evidence>
<dbReference type="SUPFAM" id="SSF116734">
    <property type="entry name" value="DNA methylase specificity domain"/>
    <property type="match status" value="1"/>
</dbReference>
<evidence type="ECO:0000313" key="5">
    <source>
        <dbReference type="EMBL" id="ATW70891.1"/>
    </source>
</evidence>
<evidence type="ECO:0000256" key="2">
    <source>
        <dbReference type="ARBA" id="ARBA00022747"/>
    </source>
</evidence>
<dbReference type="GO" id="GO:0009307">
    <property type="term" value="P:DNA restriction-modification system"/>
    <property type="evidence" value="ECO:0007669"/>
    <property type="project" value="UniProtKB-KW"/>
</dbReference>
<dbReference type="AlphaFoldDB" id="A0AAD2JBS1"/>
<reference evidence="5" key="1">
    <citation type="submission" date="2017-11" db="EMBL/GenBank/DDBJ databases">
        <title>Complete Genome Sequence from Moraxella oslensis YHS isolated from human skin.</title>
        <authorList>
            <person name="Lee K."/>
            <person name="Lim J.Y."/>
            <person name="Hwang I."/>
        </authorList>
    </citation>
    <scope>NUCLEOTIDE SEQUENCE</scope>
    <source>
        <strain evidence="5">YHS</strain>
    </source>
</reference>
<dbReference type="Gene3D" id="3.90.220.20">
    <property type="entry name" value="DNA methylase specificity domains"/>
    <property type="match status" value="1"/>
</dbReference>
<dbReference type="InterPro" id="IPR000055">
    <property type="entry name" value="Restrct_endonuc_typeI_TRD"/>
</dbReference>
<keyword evidence="5" id="KW-0378">Hydrolase</keyword>
<sequence>MNLNQVCGISSGYPFRGKIEESNESNVKVVQMKDVSLDNSINWSECLTVELNGRRAPDYLRLGDILFVARGNRNYAVKIDEIPDGIQAVASPHFFVIGVQDTSLTPDFLTWFLNQTPCQQYFEQNAEGTMAKSIRRSVLEQTPIAIPSLQKQAAIVKLHKSHIQHNYVIQQLLANSNQMMSAIATDLMK</sequence>